<sequence>MFTSRKAGQDDAWEGVVLNKSRGMLDGSNMYHSVEVRLAEGEAVKVRISRRLWKSVAVGDRIVKRPGADPVRE</sequence>
<evidence type="ECO:0000313" key="3">
    <source>
        <dbReference type="EMBL" id="WUS23344.1"/>
    </source>
</evidence>
<evidence type="ECO:0000313" key="4">
    <source>
        <dbReference type="Proteomes" id="UP000435837"/>
    </source>
</evidence>
<reference evidence="3" key="2">
    <citation type="submission" date="2022-10" db="EMBL/GenBank/DDBJ databases">
        <title>The complete genomes of actinobacterial strains from the NBC collection.</title>
        <authorList>
            <person name="Joergensen T.S."/>
            <person name="Alvarez Arevalo M."/>
            <person name="Sterndorff E.B."/>
            <person name="Faurdal D."/>
            <person name="Vuksanovic O."/>
            <person name="Mourched A.-S."/>
            <person name="Charusanti P."/>
            <person name="Shaw S."/>
            <person name="Blin K."/>
            <person name="Weber T."/>
        </authorList>
    </citation>
    <scope>NUCLEOTIDE SEQUENCE</scope>
    <source>
        <strain evidence="3">NBC_01256</strain>
    </source>
</reference>
<dbReference type="Proteomes" id="UP000435837">
    <property type="component" value="Unassembled WGS sequence"/>
</dbReference>
<organism evidence="2 4">
    <name type="scientific">Streptomyces caniferus</name>
    <dbReference type="NCBI Taxonomy" id="285557"/>
    <lineage>
        <taxon>Bacteria</taxon>
        <taxon>Bacillati</taxon>
        <taxon>Actinomycetota</taxon>
        <taxon>Actinomycetes</taxon>
        <taxon>Kitasatosporales</taxon>
        <taxon>Streptomycetaceae</taxon>
        <taxon>Streptomyces</taxon>
    </lineage>
</organism>
<reference evidence="2 4" key="1">
    <citation type="submission" date="2019-12" db="EMBL/GenBank/DDBJ databases">
        <title>Whole genome shotgun sequence of Streptomyces caniferus NBRC 15389.</title>
        <authorList>
            <person name="Ichikawa N."/>
            <person name="Kimura A."/>
            <person name="Kitahashi Y."/>
            <person name="Komaki H."/>
            <person name="Tamura T."/>
        </authorList>
    </citation>
    <scope>NUCLEOTIDE SEQUENCE [LARGE SCALE GENOMIC DNA]</scope>
    <source>
        <strain evidence="2 4">NBRC 15389</strain>
    </source>
</reference>
<dbReference type="AlphaFoldDB" id="A0A640S271"/>
<evidence type="ECO:0000259" key="1">
    <source>
        <dbReference type="Pfam" id="PF24315"/>
    </source>
</evidence>
<dbReference type="EMBL" id="BLIN01000002">
    <property type="protein sequence ID" value="GFE05024.1"/>
    <property type="molecule type" value="Genomic_DNA"/>
</dbReference>
<dbReference type="Proteomes" id="UP001432292">
    <property type="component" value="Chromosome"/>
</dbReference>
<dbReference type="GeneID" id="96637825"/>
<proteinExistence type="predicted"/>
<gene>
    <name evidence="3" type="ORF">OG727_14280</name>
    <name evidence="2" type="ORF">Scani_12920</name>
</gene>
<evidence type="ECO:0000313" key="5">
    <source>
        <dbReference type="Proteomes" id="UP001432292"/>
    </source>
</evidence>
<accession>A0A640S271</accession>
<name>A0A640S271_9ACTN</name>
<evidence type="ECO:0000313" key="2">
    <source>
        <dbReference type="EMBL" id="GFE05024.1"/>
    </source>
</evidence>
<dbReference type="RefSeq" id="WP_159470789.1">
    <property type="nucleotide sequence ID" value="NZ_BAAATH010000003.1"/>
</dbReference>
<dbReference type="OrthoDB" id="3481166at2"/>
<protein>
    <recommendedName>
        <fullName evidence="1">DUF7489 domain-containing protein</fullName>
    </recommendedName>
</protein>
<feature type="domain" description="DUF7489" evidence="1">
    <location>
        <begin position="9"/>
        <end position="72"/>
    </location>
</feature>
<dbReference type="EMBL" id="CP108473">
    <property type="protein sequence ID" value="WUS23344.1"/>
    <property type="molecule type" value="Genomic_DNA"/>
</dbReference>
<dbReference type="Pfam" id="PF24315">
    <property type="entry name" value="DUF7489"/>
    <property type="match status" value="1"/>
</dbReference>
<dbReference type="InterPro" id="IPR055912">
    <property type="entry name" value="DUF7489"/>
</dbReference>
<keyword evidence="5" id="KW-1185">Reference proteome</keyword>